<keyword evidence="6" id="KW-0482">Metalloprotease</keyword>
<evidence type="ECO:0000256" key="3">
    <source>
        <dbReference type="ARBA" id="ARBA00022670"/>
    </source>
</evidence>
<accession>A0ABX8GRW1</accession>
<sequence length="516" mass="59045">MMNNKLLFALAFLLVSLSSIAQTRKMEEEFFPEPDINIPTPAFQKSELLGFTKYKEMVKYVTNLASKLDYVTVDQIGESQKGKPIIRVHINKPTKTEKVKVWMQAGLHGNEPASTEGALFLLHDLITNPDYAHLLNRVELMMLPMANADGYNNQNRYSANGLDLNRDYIKLAAPETNAIRTAFSKFSPEVSVDFHEYNPYRAHFSYFGEKGITSYYDAFFLFSGNLNVNHHIRETTKDLLVKNAKHDLQENGRHVSDYSSTKMKKGHIHFNRGGSSPRSSATNYALNNCHAILMEIRGVNLKRISFKRRVQTTYLAGMSYLQTSYDNVAQIKSSIQRANQATVTLEDSVVTDMSKAIIKTKYTCIDLVKEEKVDIDVVMTDGLEMTANEKRERPYAYILMPEESKAAQKLEVLGCEVIQLEKAKTVNVEAYHVTKRNISLVKWEQIYMSNVKAETKEVQKEFPKGSFIIYMTQKNANILPSTLEPENDNSFFSFRVIETSLEEELPVYRYMKKEKI</sequence>
<keyword evidence="11" id="KW-1185">Reference proteome</keyword>
<evidence type="ECO:0000256" key="7">
    <source>
        <dbReference type="PROSITE-ProRule" id="PRU01379"/>
    </source>
</evidence>
<protein>
    <submittedName>
        <fullName evidence="10">Succinylglutamate desuccinylase/aspartoacylase family protein</fullName>
    </submittedName>
</protein>
<keyword evidence="5" id="KW-0862">Zinc</keyword>
<dbReference type="EMBL" id="CP076128">
    <property type="protein sequence ID" value="QWG05917.1"/>
    <property type="molecule type" value="Genomic_DNA"/>
</dbReference>
<organism evidence="10 11">
    <name type="scientific">Flammeovirga kamogawensis</name>
    <dbReference type="NCBI Taxonomy" id="373891"/>
    <lineage>
        <taxon>Bacteria</taxon>
        <taxon>Pseudomonadati</taxon>
        <taxon>Bacteroidota</taxon>
        <taxon>Cytophagia</taxon>
        <taxon>Cytophagales</taxon>
        <taxon>Flammeovirgaceae</taxon>
        <taxon>Flammeovirga</taxon>
    </lineage>
</organism>
<evidence type="ECO:0000259" key="9">
    <source>
        <dbReference type="PROSITE" id="PS52035"/>
    </source>
</evidence>
<name>A0ABX8GRW1_9BACT</name>
<dbReference type="Gene3D" id="3.40.630.10">
    <property type="entry name" value="Zn peptidases"/>
    <property type="match status" value="1"/>
</dbReference>
<comment type="similarity">
    <text evidence="2 7">Belongs to the peptidase M14 family.</text>
</comment>
<dbReference type="InterPro" id="IPR000834">
    <property type="entry name" value="Peptidase_M14"/>
</dbReference>
<keyword evidence="4" id="KW-0378">Hydrolase</keyword>
<evidence type="ECO:0000313" key="10">
    <source>
        <dbReference type="EMBL" id="QWG05917.1"/>
    </source>
</evidence>
<dbReference type="Proteomes" id="UP000682802">
    <property type="component" value="Chromosome 1"/>
</dbReference>
<gene>
    <name evidence="10" type="ORF">KM029_11110</name>
</gene>
<dbReference type="RefSeq" id="WP_144073346.1">
    <property type="nucleotide sequence ID" value="NZ_CP076128.1"/>
</dbReference>
<evidence type="ECO:0000256" key="2">
    <source>
        <dbReference type="ARBA" id="ARBA00005988"/>
    </source>
</evidence>
<feature type="active site" description="Proton donor/acceptor" evidence="7">
    <location>
        <position position="295"/>
    </location>
</feature>
<evidence type="ECO:0000313" key="11">
    <source>
        <dbReference type="Proteomes" id="UP000682802"/>
    </source>
</evidence>
<dbReference type="PANTHER" id="PTHR11705:SF143">
    <property type="entry name" value="SLL0236 PROTEIN"/>
    <property type="match status" value="1"/>
</dbReference>
<dbReference type="Pfam" id="PF00246">
    <property type="entry name" value="Peptidase_M14"/>
    <property type="match status" value="1"/>
</dbReference>
<dbReference type="SUPFAM" id="SSF53187">
    <property type="entry name" value="Zn-dependent exopeptidases"/>
    <property type="match status" value="1"/>
</dbReference>
<feature type="chain" id="PRO_5046602301" evidence="8">
    <location>
        <begin position="22"/>
        <end position="516"/>
    </location>
</feature>
<feature type="domain" description="Peptidase M14" evidence="9">
    <location>
        <begin position="50"/>
        <end position="324"/>
    </location>
</feature>
<dbReference type="PANTHER" id="PTHR11705">
    <property type="entry name" value="PROTEASE FAMILY M14 CARBOXYPEPTIDASE A,B"/>
    <property type="match status" value="1"/>
</dbReference>
<keyword evidence="8" id="KW-0732">Signal</keyword>
<evidence type="ECO:0000256" key="6">
    <source>
        <dbReference type="ARBA" id="ARBA00023049"/>
    </source>
</evidence>
<evidence type="ECO:0000256" key="5">
    <source>
        <dbReference type="ARBA" id="ARBA00022833"/>
    </source>
</evidence>
<evidence type="ECO:0000256" key="4">
    <source>
        <dbReference type="ARBA" id="ARBA00022801"/>
    </source>
</evidence>
<dbReference type="SMART" id="SM00631">
    <property type="entry name" value="Zn_pept"/>
    <property type="match status" value="1"/>
</dbReference>
<proteinExistence type="inferred from homology"/>
<evidence type="ECO:0000256" key="8">
    <source>
        <dbReference type="SAM" id="SignalP"/>
    </source>
</evidence>
<comment type="cofactor">
    <cofactor evidence="1">
        <name>Zn(2+)</name>
        <dbReference type="ChEBI" id="CHEBI:29105"/>
    </cofactor>
</comment>
<evidence type="ECO:0000256" key="1">
    <source>
        <dbReference type="ARBA" id="ARBA00001947"/>
    </source>
</evidence>
<feature type="signal peptide" evidence="8">
    <location>
        <begin position="1"/>
        <end position="21"/>
    </location>
</feature>
<keyword evidence="3" id="KW-0645">Protease</keyword>
<dbReference type="PROSITE" id="PS52035">
    <property type="entry name" value="PEPTIDASE_M14"/>
    <property type="match status" value="1"/>
</dbReference>
<reference evidence="10 11" key="1">
    <citation type="submission" date="2021-05" db="EMBL/GenBank/DDBJ databases">
        <title>Comparative genomic studies on the polysaccharide-degrading batcterial strains of the Flammeovirga genus.</title>
        <authorList>
            <person name="Zewei F."/>
            <person name="Zheng Z."/>
            <person name="Yu L."/>
            <person name="Ruyue G."/>
            <person name="Yanhong M."/>
            <person name="Yuanyuan C."/>
            <person name="Jingyan G."/>
            <person name="Wenjun H."/>
        </authorList>
    </citation>
    <scope>NUCLEOTIDE SEQUENCE [LARGE SCALE GENOMIC DNA]</scope>
    <source>
        <strain evidence="10 11">YS10</strain>
    </source>
</reference>